<feature type="chain" id="PRO_5046265436" evidence="1">
    <location>
        <begin position="16"/>
        <end position="224"/>
    </location>
</feature>
<accession>A0ABR3VA26</accession>
<feature type="signal peptide" evidence="1">
    <location>
        <begin position="1"/>
        <end position="15"/>
    </location>
</feature>
<keyword evidence="1" id="KW-0732">Signal</keyword>
<evidence type="ECO:0000313" key="2">
    <source>
        <dbReference type="EMBL" id="KAL1838286.1"/>
    </source>
</evidence>
<name>A0ABR3VA26_HUMIN</name>
<sequence length="224" mass="24722">MKLLTLLTAVTGALAAPSLSTRQQEQQRDFFFRFIGAGPIASDRLRTNTSSLDFISPGWTAPPHNDADHFARLYPDGPATKCARTTLLVVPTHPHPPPVPGYYGLTDREGIFPAGDAYRLVYTYRLEEQGPGFKYTAWWFRKTQGEGDTFTRALLRYAGLPEKDWKWVAVKTETPAGVEKWVPYLVKKTVTSWPAGLEVVDGVDVEVERATGPVNSGAPGGVEE</sequence>
<evidence type="ECO:0000313" key="3">
    <source>
        <dbReference type="Proteomes" id="UP001583172"/>
    </source>
</evidence>
<dbReference type="Proteomes" id="UP001583172">
    <property type="component" value="Unassembled WGS sequence"/>
</dbReference>
<keyword evidence="3" id="KW-1185">Reference proteome</keyword>
<organism evidence="2 3">
    <name type="scientific">Humicola insolens</name>
    <name type="common">Soft-rot fungus</name>
    <dbReference type="NCBI Taxonomy" id="85995"/>
    <lineage>
        <taxon>Eukaryota</taxon>
        <taxon>Fungi</taxon>
        <taxon>Dikarya</taxon>
        <taxon>Ascomycota</taxon>
        <taxon>Pezizomycotina</taxon>
        <taxon>Sordariomycetes</taxon>
        <taxon>Sordariomycetidae</taxon>
        <taxon>Sordariales</taxon>
        <taxon>Chaetomiaceae</taxon>
        <taxon>Mycothermus</taxon>
    </lineage>
</organism>
<dbReference type="EMBL" id="JAZGSY010000224">
    <property type="protein sequence ID" value="KAL1838286.1"/>
    <property type="molecule type" value="Genomic_DNA"/>
</dbReference>
<comment type="caution">
    <text evidence="2">The sequence shown here is derived from an EMBL/GenBank/DDBJ whole genome shotgun (WGS) entry which is preliminary data.</text>
</comment>
<evidence type="ECO:0000256" key="1">
    <source>
        <dbReference type="SAM" id="SignalP"/>
    </source>
</evidence>
<protein>
    <submittedName>
        <fullName evidence="2">Uncharacterized protein</fullName>
    </submittedName>
</protein>
<gene>
    <name evidence="2" type="ORF">VTJ49DRAFT_2826</name>
</gene>
<reference evidence="2 3" key="1">
    <citation type="journal article" date="2024" name="Commun. Biol.">
        <title>Comparative genomic analysis of thermophilic fungi reveals convergent evolutionary adaptations and gene losses.</title>
        <authorList>
            <person name="Steindorff A.S."/>
            <person name="Aguilar-Pontes M.V."/>
            <person name="Robinson A.J."/>
            <person name="Andreopoulos B."/>
            <person name="LaButti K."/>
            <person name="Kuo A."/>
            <person name="Mondo S."/>
            <person name="Riley R."/>
            <person name="Otillar R."/>
            <person name="Haridas S."/>
            <person name="Lipzen A."/>
            <person name="Grimwood J."/>
            <person name="Schmutz J."/>
            <person name="Clum A."/>
            <person name="Reid I.D."/>
            <person name="Moisan M.C."/>
            <person name="Butler G."/>
            <person name="Nguyen T.T.M."/>
            <person name="Dewar K."/>
            <person name="Conant G."/>
            <person name="Drula E."/>
            <person name="Henrissat B."/>
            <person name="Hansel C."/>
            <person name="Singer S."/>
            <person name="Hutchinson M.I."/>
            <person name="de Vries R.P."/>
            <person name="Natvig D.O."/>
            <person name="Powell A.J."/>
            <person name="Tsang A."/>
            <person name="Grigoriev I.V."/>
        </authorList>
    </citation>
    <scope>NUCLEOTIDE SEQUENCE [LARGE SCALE GENOMIC DNA]</scope>
    <source>
        <strain evidence="2 3">CBS 620.91</strain>
    </source>
</reference>
<proteinExistence type="predicted"/>